<dbReference type="InterPro" id="IPR054488">
    <property type="entry name" value="ThcOx_dom2"/>
</dbReference>
<dbReference type="Gene3D" id="3.40.109.10">
    <property type="entry name" value="NADH Oxidase"/>
    <property type="match status" value="1"/>
</dbReference>
<name>A0A518DQP8_9BACT</name>
<protein>
    <submittedName>
        <fullName evidence="3">Nitroreductase family protein</fullName>
    </submittedName>
</protein>
<dbReference type="InterPro" id="IPR052544">
    <property type="entry name" value="Bacteriocin_Proc_Enz"/>
</dbReference>
<dbReference type="InterPro" id="IPR029479">
    <property type="entry name" value="Nitroreductase"/>
</dbReference>
<dbReference type="GO" id="GO:0016491">
    <property type="term" value="F:oxidoreductase activity"/>
    <property type="evidence" value="ECO:0007669"/>
    <property type="project" value="InterPro"/>
</dbReference>
<evidence type="ECO:0000259" key="1">
    <source>
        <dbReference type="Pfam" id="PF00881"/>
    </source>
</evidence>
<evidence type="ECO:0000313" key="4">
    <source>
        <dbReference type="Proteomes" id="UP000317648"/>
    </source>
</evidence>
<proteinExistence type="predicted"/>
<reference evidence="3 4" key="1">
    <citation type="submission" date="2019-02" db="EMBL/GenBank/DDBJ databases">
        <title>Deep-cultivation of Planctomycetes and their phenomic and genomic characterization uncovers novel biology.</title>
        <authorList>
            <person name="Wiegand S."/>
            <person name="Jogler M."/>
            <person name="Boedeker C."/>
            <person name="Pinto D."/>
            <person name="Vollmers J."/>
            <person name="Rivas-Marin E."/>
            <person name="Kohn T."/>
            <person name="Peeters S.H."/>
            <person name="Heuer A."/>
            <person name="Rast P."/>
            <person name="Oberbeckmann S."/>
            <person name="Bunk B."/>
            <person name="Jeske O."/>
            <person name="Meyerdierks A."/>
            <person name="Storesund J.E."/>
            <person name="Kallscheuer N."/>
            <person name="Luecker S."/>
            <person name="Lage O.M."/>
            <person name="Pohl T."/>
            <person name="Merkel B.J."/>
            <person name="Hornburger P."/>
            <person name="Mueller R.-W."/>
            <person name="Bruemmer F."/>
            <person name="Labrenz M."/>
            <person name="Spormann A.M."/>
            <person name="Op den Camp H."/>
            <person name="Overmann J."/>
            <person name="Amann R."/>
            <person name="Jetten M.S.M."/>
            <person name="Mascher T."/>
            <person name="Medema M.H."/>
            <person name="Devos D.P."/>
            <person name="Kaster A.-K."/>
            <person name="Ovreas L."/>
            <person name="Rohde M."/>
            <person name="Galperin M.Y."/>
            <person name="Jogler C."/>
        </authorList>
    </citation>
    <scope>NUCLEOTIDE SEQUENCE [LARGE SCALE GENOMIC DNA]</scope>
    <source>
        <strain evidence="3 4">Pla85_3_4</strain>
    </source>
</reference>
<keyword evidence="4" id="KW-1185">Reference proteome</keyword>
<feature type="domain" description="Cyanobactin oxidase ThcOx second" evidence="2">
    <location>
        <begin position="60"/>
        <end position="170"/>
    </location>
</feature>
<evidence type="ECO:0000259" key="2">
    <source>
        <dbReference type="Pfam" id="PF22767"/>
    </source>
</evidence>
<dbReference type="OrthoDB" id="9801593at2"/>
<dbReference type="PANTHER" id="PTHR43745">
    <property type="entry name" value="NITROREDUCTASE MJ1384-RELATED"/>
    <property type="match status" value="1"/>
</dbReference>
<dbReference type="AlphaFoldDB" id="A0A518DQP8"/>
<organism evidence="3 4">
    <name type="scientific">Lignipirellula cremea</name>
    <dbReference type="NCBI Taxonomy" id="2528010"/>
    <lineage>
        <taxon>Bacteria</taxon>
        <taxon>Pseudomonadati</taxon>
        <taxon>Planctomycetota</taxon>
        <taxon>Planctomycetia</taxon>
        <taxon>Pirellulales</taxon>
        <taxon>Pirellulaceae</taxon>
        <taxon>Lignipirellula</taxon>
    </lineage>
</organism>
<dbReference type="Proteomes" id="UP000317648">
    <property type="component" value="Chromosome"/>
</dbReference>
<gene>
    <name evidence="3" type="ORF">Pla8534_19290</name>
</gene>
<dbReference type="Pfam" id="PF00881">
    <property type="entry name" value="Nitroreductase"/>
    <property type="match status" value="1"/>
</dbReference>
<feature type="domain" description="Nitroreductase" evidence="1">
    <location>
        <begin position="221"/>
        <end position="391"/>
    </location>
</feature>
<dbReference type="PANTHER" id="PTHR43745:SF2">
    <property type="entry name" value="NITROREDUCTASE MJ1384-RELATED"/>
    <property type="match status" value="1"/>
</dbReference>
<dbReference type="EMBL" id="CP036433">
    <property type="protein sequence ID" value="QDU94142.1"/>
    <property type="molecule type" value="Genomic_DNA"/>
</dbReference>
<sequence>MPVDDGKSFTPARLVYYLQQLARRQYLDLTVGQGKTPLASLLPTGPAFKITRTEELPDRFVLSRFANIRRQQAGLVLETPQASSFLLIHQELASRFLHHLWTPQTLASLQQKLPDISQENQAALLELLSLGGFLTAVDAAGNPHEDDDPGLMYWEYHDLQFHVSSRAGRHGQYHGGTYSFIDKAPAPPAVAPVPEGAVLTPLAVPDLAKKIESGPSLTNVIEKRKSIRNYDSQPLTAEQLGEFLYRVARVKEQYAYDVDLPGQTVKVQCASRPYPSAGALYELEFYPVVARCEGLEKGLYRYLPGQHQLAMLPQGGEMVDRLLMSGSSAGGVPLEEIQVLIVLSARFPRMMWKYSGMAYAAILKNVGVAYQTMYLVATDMGLAPCGLGDGDPDGFALATGCDYYQESSVGEFLLGRPAGGRTEQTDS</sequence>
<dbReference type="CDD" id="cd02142">
    <property type="entry name" value="McbC_SagB-like_oxidoreductase"/>
    <property type="match status" value="1"/>
</dbReference>
<dbReference type="RefSeq" id="WP_145052027.1">
    <property type="nucleotide sequence ID" value="NZ_CP036433.1"/>
</dbReference>
<dbReference type="SUPFAM" id="SSF55469">
    <property type="entry name" value="FMN-dependent nitroreductase-like"/>
    <property type="match status" value="1"/>
</dbReference>
<dbReference type="Pfam" id="PF22767">
    <property type="entry name" value="ThcOx"/>
    <property type="match status" value="1"/>
</dbReference>
<evidence type="ECO:0000313" key="3">
    <source>
        <dbReference type="EMBL" id="QDU94142.1"/>
    </source>
</evidence>
<dbReference type="KEGG" id="lcre:Pla8534_19290"/>
<dbReference type="NCBIfam" id="TIGR03605">
    <property type="entry name" value="antibiot_sagB"/>
    <property type="match status" value="1"/>
</dbReference>
<accession>A0A518DQP8</accession>
<dbReference type="InterPro" id="IPR020051">
    <property type="entry name" value="SagB-type_dehydrogenase"/>
</dbReference>
<dbReference type="InterPro" id="IPR000415">
    <property type="entry name" value="Nitroreductase-like"/>
</dbReference>